<feature type="transmembrane region" description="Helical" evidence="8">
    <location>
        <begin position="137"/>
        <end position="156"/>
    </location>
</feature>
<dbReference type="Pfam" id="PF00953">
    <property type="entry name" value="Glycos_transf_4"/>
    <property type="match status" value="1"/>
</dbReference>
<feature type="binding site" evidence="7">
    <location>
        <position position="217"/>
    </location>
    <ligand>
        <name>Mg(2+)</name>
        <dbReference type="ChEBI" id="CHEBI:18420"/>
    </ligand>
</feature>
<protein>
    <submittedName>
        <fullName evidence="9">Glycosyltransferase family 4 protein</fullName>
    </submittedName>
</protein>
<feature type="transmembrane region" description="Helical" evidence="8">
    <location>
        <begin position="294"/>
        <end position="312"/>
    </location>
</feature>
<keyword evidence="3 9" id="KW-0808">Transferase</keyword>
<feature type="binding site" evidence="7">
    <location>
        <position position="155"/>
    </location>
    <ligand>
        <name>Mg(2+)</name>
        <dbReference type="ChEBI" id="CHEBI:18420"/>
    </ligand>
</feature>
<feature type="transmembrane region" description="Helical" evidence="8">
    <location>
        <begin position="69"/>
        <end position="101"/>
    </location>
</feature>
<evidence type="ECO:0000256" key="4">
    <source>
        <dbReference type="ARBA" id="ARBA00022692"/>
    </source>
</evidence>
<feature type="transmembrane region" description="Helical" evidence="8">
    <location>
        <begin position="241"/>
        <end position="261"/>
    </location>
</feature>
<dbReference type="EMBL" id="VZOJ01000008">
    <property type="protein sequence ID" value="KAB0643806.1"/>
    <property type="molecule type" value="Genomic_DNA"/>
</dbReference>
<dbReference type="OrthoDB" id="9783652at2"/>
<evidence type="ECO:0000313" key="10">
    <source>
        <dbReference type="Proteomes" id="UP000430232"/>
    </source>
</evidence>
<dbReference type="AlphaFoldDB" id="A0A6H9STH6"/>
<proteinExistence type="predicted"/>
<dbReference type="GO" id="GO:0016780">
    <property type="term" value="F:phosphotransferase activity, for other substituted phosphate groups"/>
    <property type="evidence" value="ECO:0007669"/>
    <property type="project" value="InterPro"/>
</dbReference>
<comment type="cofactor">
    <cofactor evidence="7">
        <name>Mg(2+)</name>
        <dbReference type="ChEBI" id="CHEBI:18420"/>
    </cofactor>
</comment>
<feature type="transmembrane region" description="Helical" evidence="8">
    <location>
        <begin position="163"/>
        <end position="183"/>
    </location>
</feature>
<dbReference type="PANTHER" id="PTHR22926">
    <property type="entry name" value="PHOSPHO-N-ACETYLMURAMOYL-PENTAPEPTIDE-TRANSFERASE"/>
    <property type="match status" value="1"/>
</dbReference>
<evidence type="ECO:0000256" key="1">
    <source>
        <dbReference type="ARBA" id="ARBA00004651"/>
    </source>
</evidence>
<keyword evidence="10" id="KW-1185">Reference proteome</keyword>
<gene>
    <name evidence="9" type="ORF">F7R21_05305</name>
</gene>
<dbReference type="InterPro" id="IPR000715">
    <property type="entry name" value="Glycosyl_transferase_4"/>
</dbReference>
<evidence type="ECO:0000313" key="9">
    <source>
        <dbReference type="EMBL" id="KAB0643806.1"/>
    </source>
</evidence>
<feature type="transmembrane region" description="Helical" evidence="8">
    <location>
        <begin position="189"/>
        <end position="206"/>
    </location>
</feature>
<dbReference type="PANTHER" id="PTHR22926:SF3">
    <property type="entry name" value="UNDECAPRENYL-PHOSPHATE ALPHA-N-ACETYLGLUCOSAMINYL 1-PHOSPHATE TRANSFERASE"/>
    <property type="match status" value="1"/>
</dbReference>
<comment type="subcellular location">
    <subcellularLocation>
        <location evidence="1">Cell membrane</location>
        <topology evidence="1">Multi-pass membrane protein</topology>
    </subcellularLocation>
</comment>
<keyword evidence="5 8" id="KW-1133">Transmembrane helix</keyword>
<evidence type="ECO:0000256" key="7">
    <source>
        <dbReference type="PIRSR" id="PIRSR600715-1"/>
    </source>
</evidence>
<sequence>MVSFARYTTTIVDMHFPITTWSSAVVVALAAAIASTAILRILLATGLAWRLATDIPNDRSLHTLPTPRVGGWGVVPVCVVALLALAPALWVIAAAAAGLAAMSQIDDRRGLPARVRFSAHLVAVVALIVIYPADAPWWLLVGVGFVMVWLTNLYNFMDGADGLAGGMALFGFGAYAIAALTGANPSPDLVVAGAAVAGAAFGFLLLNFHPARLFLGDAGSIPLGFLAGAAGYWGWRADAWPIWFPALVFAPFIADASVTLLRRLLRGEKFWQAHREHYYQRMVRSGVGHRRTAFYWYLIMLGGIIVAVWAKGRPEQQQWLLFFAWYGVLACIGLGIDVRWRRFQSATENNS</sequence>
<reference evidence="9 10" key="1">
    <citation type="submission" date="2019-09" db="EMBL/GenBank/DDBJ databases">
        <title>Draft genome sequences of 48 bacterial type strains from the CCUG.</title>
        <authorList>
            <person name="Tunovic T."/>
            <person name="Pineiro-Iglesias B."/>
            <person name="Unosson C."/>
            <person name="Inganas E."/>
            <person name="Ohlen M."/>
            <person name="Cardew S."/>
            <person name="Jensie-Markopoulos S."/>
            <person name="Salva-Serra F."/>
            <person name="Jaen-Luchoro D."/>
            <person name="Karlsson R."/>
            <person name="Svensson-Stadler L."/>
            <person name="Chun J."/>
            <person name="Moore E."/>
        </authorList>
    </citation>
    <scope>NUCLEOTIDE SEQUENCE [LARGE SCALE GENOMIC DNA]</scope>
    <source>
        <strain evidence="9 10">CCUG 54555</strain>
    </source>
</reference>
<name>A0A6H9STH6_9BURK</name>
<dbReference type="GO" id="GO:0071555">
    <property type="term" value="P:cell wall organization"/>
    <property type="evidence" value="ECO:0007669"/>
    <property type="project" value="TreeGrafter"/>
</dbReference>
<dbReference type="GO" id="GO:0046872">
    <property type="term" value="F:metal ion binding"/>
    <property type="evidence" value="ECO:0007669"/>
    <property type="project" value="UniProtKB-KW"/>
</dbReference>
<dbReference type="Proteomes" id="UP000430232">
    <property type="component" value="Unassembled WGS sequence"/>
</dbReference>
<dbReference type="GO" id="GO:0009103">
    <property type="term" value="P:lipopolysaccharide biosynthetic process"/>
    <property type="evidence" value="ECO:0007669"/>
    <property type="project" value="TreeGrafter"/>
</dbReference>
<dbReference type="GO" id="GO:0005886">
    <property type="term" value="C:plasma membrane"/>
    <property type="evidence" value="ECO:0007669"/>
    <property type="project" value="UniProtKB-SubCell"/>
</dbReference>
<keyword evidence="2" id="KW-1003">Cell membrane</keyword>
<feature type="transmembrane region" description="Helical" evidence="8">
    <location>
        <begin position="113"/>
        <end position="131"/>
    </location>
</feature>
<evidence type="ECO:0000256" key="2">
    <source>
        <dbReference type="ARBA" id="ARBA00022475"/>
    </source>
</evidence>
<keyword evidence="6 8" id="KW-0472">Membrane</keyword>
<evidence type="ECO:0000256" key="5">
    <source>
        <dbReference type="ARBA" id="ARBA00022989"/>
    </source>
</evidence>
<dbReference type="CDD" id="cd06854">
    <property type="entry name" value="GT_WbpL_WbcO_like"/>
    <property type="match status" value="1"/>
</dbReference>
<keyword evidence="7" id="KW-0460">Magnesium</keyword>
<dbReference type="GO" id="GO:0044038">
    <property type="term" value="P:cell wall macromolecule biosynthetic process"/>
    <property type="evidence" value="ECO:0007669"/>
    <property type="project" value="TreeGrafter"/>
</dbReference>
<evidence type="ECO:0000256" key="3">
    <source>
        <dbReference type="ARBA" id="ARBA00022679"/>
    </source>
</evidence>
<comment type="caution">
    <text evidence="9">The sequence shown here is derived from an EMBL/GenBank/DDBJ whole genome shotgun (WGS) entry which is preliminary data.</text>
</comment>
<accession>A0A6H9STH6</accession>
<feature type="transmembrane region" description="Helical" evidence="8">
    <location>
        <begin position="213"/>
        <end position="235"/>
    </location>
</feature>
<evidence type="ECO:0000256" key="6">
    <source>
        <dbReference type="ARBA" id="ARBA00023136"/>
    </source>
</evidence>
<evidence type="ECO:0000256" key="8">
    <source>
        <dbReference type="SAM" id="Phobius"/>
    </source>
</evidence>
<keyword evidence="4 8" id="KW-0812">Transmembrane</keyword>
<feature type="transmembrane region" description="Helical" evidence="8">
    <location>
        <begin position="21"/>
        <end position="49"/>
    </location>
</feature>
<organism evidence="9 10">
    <name type="scientific">Burkholderia latens</name>
    <dbReference type="NCBI Taxonomy" id="488446"/>
    <lineage>
        <taxon>Bacteria</taxon>
        <taxon>Pseudomonadati</taxon>
        <taxon>Pseudomonadota</taxon>
        <taxon>Betaproteobacteria</taxon>
        <taxon>Burkholderiales</taxon>
        <taxon>Burkholderiaceae</taxon>
        <taxon>Burkholderia</taxon>
        <taxon>Burkholderia cepacia complex</taxon>
    </lineage>
</organism>
<keyword evidence="7" id="KW-0479">Metal-binding</keyword>
<feature type="transmembrane region" description="Helical" evidence="8">
    <location>
        <begin position="318"/>
        <end position="336"/>
    </location>
</feature>